<gene>
    <name evidence="2" type="ORF">LTRI10_LOCUS46260</name>
</gene>
<dbReference type="Proteomes" id="UP001497516">
    <property type="component" value="Chromosome 8"/>
</dbReference>
<name>A0AAV2G8P1_9ROSI</name>
<feature type="compositionally biased region" description="Basic and acidic residues" evidence="1">
    <location>
        <begin position="86"/>
        <end position="104"/>
    </location>
</feature>
<proteinExistence type="predicted"/>
<evidence type="ECO:0000313" key="2">
    <source>
        <dbReference type="EMBL" id="CAL1406542.1"/>
    </source>
</evidence>
<feature type="region of interest" description="Disordered" evidence="1">
    <location>
        <begin position="1"/>
        <end position="104"/>
    </location>
</feature>
<protein>
    <submittedName>
        <fullName evidence="2">Uncharacterized protein</fullName>
    </submittedName>
</protein>
<sequence length="104" mass="11320">MVGEQSLAASAATSSTEEPASDLEEEKVNPRTNPIQLETPIGGWKFRKKKSRSSGGELGAAAPLPPEKMTKKESLMRELLGTKTATMEKKLKSSSMKEDQRRGD</sequence>
<accession>A0AAV2G8P1</accession>
<feature type="compositionally biased region" description="Low complexity" evidence="1">
    <location>
        <begin position="1"/>
        <end position="18"/>
    </location>
</feature>
<evidence type="ECO:0000313" key="3">
    <source>
        <dbReference type="Proteomes" id="UP001497516"/>
    </source>
</evidence>
<evidence type="ECO:0000256" key="1">
    <source>
        <dbReference type="SAM" id="MobiDB-lite"/>
    </source>
</evidence>
<dbReference type="EMBL" id="OZ034821">
    <property type="protein sequence ID" value="CAL1406542.1"/>
    <property type="molecule type" value="Genomic_DNA"/>
</dbReference>
<dbReference type="AlphaFoldDB" id="A0AAV2G8P1"/>
<reference evidence="2 3" key="1">
    <citation type="submission" date="2024-04" db="EMBL/GenBank/DDBJ databases">
        <authorList>
            <person name="Fracassetti M."/>
        </authorList>
    </citation>
    <scope>NUCLEOTIDE SEQUENCE [LARGE SCALE GENOMIC DNA]</scope>
</reference>
<organism evidence="2 3">
    <name type="scientific">Linum trigynum</name>
    <dbReference type="NCBI Taxonomy" id="586398"/>
    <lineage>
        <taxon>Eukaryota</taxon>
        <taxon>Viridiplantae</taxon>
        <taxon>Streptophyta</taxon>
        <taxon>Embryophyta</taxon>
        <taxon>Tracheophyta</taxon>
        <taxon>Spermatophyta</taxon>
        <taxon>Magnoliopsida</taxon>
        <taxon>eudicotyledons</taxon>
        <taxon>Gunneridae</taxon>
        <taxon>Pentapetalae</taxon>
        <taxon>rosids</taxon>
        <taxon>fabids</taxon>
        <taxon>Malpighiales</taxon>
        <taxon>Linaceae</taxon>
        <taxon>Linum</taxon>
    </lineage>
</organism>
<keyword evidence="3" id="KW-1185">Reference proteome</keyword>